<dbReference type="AlphaFoldDB" id="A0A518AR37"/>
<dbReference type="GO" id="GO:0005576">
    <property type="term" value="C:extracellular region"/>
    <property type="evidence" value="ECO:0007669"/>
    <property type="project" value="InterPro"/>
</dbReference>
<dbReference type="InterPro" id="IPR029058">
    <property type="entry name" value="AB_hydrolase_fold"/>
</dbReference>
<dbReference type="InterPro" id="IPR010126">
    <property type="entry name" value="Esterase_phb"/>
</dbReference>
<dbReference type="PANTHER" id="PTHR43037:SF1">
    <property type="entry name" value="BLL1128 PROTEIN"/>
    <property type="match status" value="1"/>
</dbReference>
<dbReference type="InterPro" id="IPR050955">
    <property type="entry name" value="Plant_Biomass_Hydrol_Est"/>
</dbReference>
<dbReference type="PANTHER" id="PTHR43037">
    <property type="entry name" value="UNNAMED PRODUCT-RELATED"/>
    <property type="match status" value="1"/>
</dbReference>
<dbReference type="Proteomes" id="UP000315750">
    <property type="component" value="Chromosome"/>
</dbReference>
<reference evidence="3 4" key="1">
    <citation type="submission" date="2019-02" db="EMBL/GenBank/DDBJ databases">
        <title>Deep-cultivation of Planctomycetes and their phenomic and genomic characterization uncovers novel biology.</title>
        <authorList>
            <person name="Wiegand S."/>
            <person name="Jogler M."/>
            <person name="Boedeker C."/>
            <person name="Pinto D."/>
            <person name="Vollmers J."/>
            <person name="Rivas-Marin E."/>
            <person name="Kohn T."/>
            <person name="Peeters S.H."/>
            <person name="Heuer A."/>
            <person name="Rast P."/>
            <person name="Oberbeckmann S."/>
            <person name="Bunk B."/>
            <person name="Jeske O."/>
            <person name="Meyerdierks A."/>
            <person name="Storesund J.E."/>
            <person name="Kallscheuer N."/>
            <person name="Luecker S."/>
            <person name="Lage O.M."/>
            <person name="Pohl T."/>
            <person name="Merkel B.J."/>
            <person name="Hornburger P."/>
            <person name="Mueller R.-W."/>
            <person name="Bruemmer F."/>
            <person name="Labrenz M."/>
            <person name="Spormann A.M."/>
            <person name="Op den Camp H."/>
            <person name="Overmann J."/>
            <person name="Amann R."/>
            <person name="Jetten M.S.M."/>
            <person name="Mascher T."/>
            <person name="Medema M.H."/>
            <person name="Devos D.P."/>
            <person name="Kaster A.-K."/>
            <person name="Ovreas L."/>
            <person name="Rohde M."/>
            <person name="Galperin M.Y."/>
            <person name="Jogler C."/>
        </authorList>
    </citation>
    <scope>NUCLEOTIDE SEQUENCE [LARGE SCALE GENOMIC DNA]</scope>
    <source>
        <strain evidence="3 4">Pan181</strain>
    </source>
</reference>
<dbReference type="Pfam" id="PF10503">
    <property type="entry name" value="Esterase_PHB"/>
    <property type="match status" value="1"/>
</dbReference>
<dbReference type="GO" id="GO:0050527">
    <property type="term" value="F:poly(3-hydroxyoctanoate) depolymerase activity"/>
    <property type="evidence" value="ECO:0007669"/>
    <property type="project" value="UniProtKB-EC"/>
</dbReference>
<dbReference type="ESTHER" id="9bact-a0a518ar37">
    <property type="family name" value="Esterase_phb"/>
</dbReference>
<dbReference type="RefSeq" id="WP_145248174.1">
    <property type="nucleotide sequence ID" value="NZ_CP036278.1"/>
</dbReference>
<protein>
    <submittedName>
        <fullName evidence="3">Poly(3-hydroxyoctanoate) depolymerase</fullName>
        <ecNumber evidence="3">3.1.1.76</ecNumber>
    </submittedName>
</protein>
<gene>
    <name evidence="3" type="primary">phaZ</name>
    <name evidence="3" type="ORF">Pan181_33970</name>
</gene>
<name>A0A518AR37_9BACT</name>
<evidence type="ECO:0000313" key="3">
    <source>
        <dbReference type="EMBL" id="QDU57183.1"/>
    </source>
</evidence>
<dbReference type="KEGG" id="amuc:Pan181_33970"/>
<accession>A0A518AR37</accession>
<dbReference type="EC" id="3.1.1.76" evidence="3"/>
<sequence length="289" mass="31905">MLQRYKLQDEPLSRYYYAYVPPGERLPLVLAFHGGGSTPLDMARFSQLTQVAEQQRFAVVFPSGSGPWPEYLTWNAGICCGHASRRNIDDVGFVGRLLDRLLDQFPIDPSRVYATGMSNGGMFSYRLAAEMPHRFAAIAPVAGCLSIDPPRLPRAVPALHIHGTADHFVPYQGGGGKRSLRQIQFPSVAESLTRWSAACGLEAAEPEYREYPYDRTLANDEPLAAHRAVYATVDGVDQVVEIRVSGGGHTWPGSAPLWCFLGPTLLGLPAGEVIWRFFEQFFCTARSSK</sequence>
<evidence type="ECO:0000256" key="2">
    <source>
        <dbReference type="ARBA" id="ARBA00022801"/>
    </source>
</evidence>
<dbReference type="OrthoDB" id="9764953at2"/>
<organism evidence="3 4">
    <name type="scientific">Aeoliella mucimassa</name>
    <dbReference type="NCBI Taxonomy" id="2527972"/>
    <lineage>
        <taxon>Bacteria</taxon>
        <taxon>Pseudomonadati</taxon>
        <taxon>Planctomycetota</taxon>
        <taxon>Planctomycetia</taxon>
        <taxon>Pirellulales</taxon>
        <taxon>Lacipirellulaceae</taxon>
        <taxon>Aeoliella</taxon>
    </lineage>
</organism>
<keyword evidence="2 3" id="KW-0378">Hydrolase</keyword>
<dbReference type="SUPFAM" id="SSF53474">
    <property type="entry name" value="alpha/beta-Hydrolases"/>
    <property type="match status" value="1"/>
</dbReference>
<keyword evidence="1" id="KW-0732">Signal</keyword>
<dbReference type="Gene3D" id="3.40.50.1820">
    <property type="entry name" value="alpha/beta hydrolase"/>
    <property type="match status" value="1"/>
</dbReference>
<keyword evidence="4" id="KW-1185">Reference proteome</keyword>
<evidence type="ECO:0000313" key="4">
    <source>
        <dbReference type="Proteomes" id="UP000315750"/>
    </source>
</evidence>
<dbReference type="EMBL" id="CP036278">
    <property type="protein sequence ID" value="QDU57183.1"/>
    <property type="molecule type" value="Genomic_DNA"/>
</dbReference>
<evidence type="ECO:0000256" key="1">
    <source>
        <dbReference type="ARBA" id="ARBA00022729"/>
    </source>
</evidence>
<proteinExistence type="predicted"/>